<dbReference type="AlphaFoldDB" id="U9TMS0"/>
<proteinExistence type="predicted"/>
<organism evidence="1">
    <name type="scientific">Rhizophagus irregularis (strain DAOM 181602 / DAOM 197198 / MUCL 43194)</name>
    <name type="common">Arbuscular mycorrhizal fungus</name>
    <name type="synonym">Glomus intraradices</name>
    <dbReference type="NCBI Taxonomy" id="747089"/>
    <lineage>
        <taxon>Eukaryota</taxon>
        <taxon>Fungi</taxon>
        <taxon>Fungi incertae sedis</taxon>
        <taxon>Mucoromycota</taxon>
        <taxon>Glomeromycotina</taxon>
        <taxon>Glomeromycetes</taxon>
        <taxon>Glomerales</taxon>
        <taxon>Glomeraceae</taxon>
        <taxon>Rhizophagus</taxon>
    </lineage>
</organism>
<accession>U9TMS0</accession>
<gene>
    <name evidence="1" type="ORF">GLOINDRAFT_85253</name>
</gene>
<reference evidence="1" key="1">
    <citation type="submission" date="2013-07" db="EMBL/GenBank/DDBJ databases">
        <title>The genome of an arbuscular mycorrhizal fungus provides insights into the evolution of the oldest plant symbiosis.</title>
        <authorList>
            <consortium name="DOE Joint Genome Institute"/>
            <person name="Tisserant E."/>
            <person name="Malbreil M."/>
            <person name="Kuo A."/>
            <person name="Kohler A."/>
            <person name="Symeonidi A."/>
            <person name="Balestrini R."/>
            <person name="Charron P."/>
            <person name="Duensing N."/>
            <person name="Frei-dit-Frey N."/>
            <person name="Gianinazzi-Pearson V."/>
            <person name="Gilbert B."/>
            <person name="Handa Y."/>
            <person name="Hijri M."/>
            <person name="Kaul R."/>
            <person name="Kawaguchi M."/>
            <person name="Krajinski F."/>
            <person name="Lammers P."/>
            <person name="Lapierre D."/>
            <person name="Masclaux F.G."/>
            <person name="Murat C."/>
            <person name="Morin E."/>
            <person name="Ndikumana S."/>
            <person name="Pagni M."/>
            <person name="Petitpierre D."/>
            <person name="Requena N."/>
            <person name="Rosikiewicz P."/>
            <person name="Riley R."/>
            <person name="Saito K."/>
            <person name="San Clemente H."/>
            <person name="Shapiro H."/>
            <person name="van Tuinen D."/>
            <person name="Becard G."/>
            <person name="Bonfante P."/>
            <person name="Paszkowski U."/>
            <person name="Shachar-Hill Y."/>
            <person name="Young J.P."/>
            <person name="Sanders I.R."/>
            <person name="Henrissat B."/>
            <person name="Rensing S.A."/>
            <person name="Grigoriev I.V."/>
            <person name="Corradi N."/>
            <person name="Roux C."/>
            <person name="Martin F."/>
        </authorList>
    </citation>
    <scope>NUCLEOTIDE SEQUENCE</scope>
    <source>
        <strain evidence="1">DAOM 197198</strain>
    </source>
</reference>
<dbReference type="HOGENOM" id="CLU_2027966_0_0_1"/>
<dbReference type="EMBL" id="KI294154">
    <property type="protein sequence ID" value="ESA04626.1"/>
    <property type="molecule type" value="Genomic_DNA"/>
</dbReference>
<sequence length="122" mass="14391">MRFRRRSMTRSEVSSRKKLLRVRFERKLKVAGSSIICFFISNDKLERVVDIQINLFNVIYRKINYETAPGHVDHVVAKFQIRHDLKVSTFFIYHIIAQSGHCFNRYLRYSETVHLAISGVTA</sequence>
<name>U9TMS0_RHIID</name>
<evidence type="ECO:0000313" key="1">
    <source>
        <dbReference type="EMBL" id="ESA04626.1"/>
    </source>
</evidence>
<protein>
    <submittedName>
        <fullName evidence="1">Uncharacterized protein</fullName>
    </submittedName>
</protein>